<proteinExistence type="predicted"/>
<protein>
    <submittedName>
        <fullName evidence="1">Uncharacterized protein</fullName>
    </submittedName>
</protein>
<sequence>MNRVLLISSHHGYAAYLYESLLKISKESVKAINLVETHKSQNEYSNEHFISAQEPVSCLNSVNIGIDPLTLNLTSKNTNNVIHFQEKIHLKTKYYTAELEFMQVSSEMACLKLASMMDDYSAIIFIADNNIHCHDSFKKIAEKSDGCDLVLICVQSGCIIHESDQTSQSTLPVIPFDQICMDFCWQYIDSASLLEDSEYANMSNTTINVPDLSAAAVQEIYDSLINNVWPNCNLNVMSEKKIDHIDLVEEKNEGLDTVQIQTNKVSNDSEDQWGEFKGNFFQLLVFYFPSFFPNVANVAFKI</sequence>
<reference evidence="2" key="1">
    <citation type="submission" date="2017-01" db="EMBL/GenBank/DDBJ databases">
        <authorList>
            <person name="Wang Y."/>
            <person name="White M."/>
            <person name="Kvist S."/>
            <person name="Moncalvo J.-M."/>
        </authorList>
    </citation>
    <scope>NUCLEOTIDE SEQUENCE [LARGE SCALE GENOMIC DNA]</scope>
    <source>
        <strain evidence="2">ID-206-W2</strain>
    </source>
</reference>
<dbReference type="OrthoDB" id="5629120at2759"/>
<comment type="caution">
    <text evidence="1">The sequence shown here is derived from an EMBL/GenBank/DDBJ whole genome shotgun (WGS) entry which is preliminary data.</text>
</comment>
<accession>A0A1R1Y2T3</accession>
<keyword evidence="2" id="KW-1185">Reference proteome</keyword>
<evidence type="ECO:0000313" key="1">
    <source>
        <dbReference type="EMBL" id="OMJ21084.1"/>
    </source>
</evidence>
<organism evidence="1 2">
    <name type="scientific">Smittium culicis</name>
    <dbReference type="NCBI Taxonomy" id="133412"/>
    <lineage>
        <taxon>Eukaryota</taxon>
        <taxon>Fungi</taxon>
        <taxon>Fungi incertae sedis</taxon>
        <taxon>Zoopagomycota</taxon>
        <taxon>Kickxellomycotina</taxon>
        <taxon>Harpellomycetes</taxon>
        <taxon>Harpellales</taxon>
        <taxon>Legeriomycetaceae</taxon>
        <taxon>Smittium</taxon>
    </lineage>
</organism>
<dbReference type="EMBL" id="LSSM01002598">
    <property type="protein sequence ID" value="OMJ21084.1"/>
    <property type="molecule type" value="Genomic_DNA"/>
</dbReference>
<evidence type="ECO:0000313" key="2">
    <source>
        <dbReference type="Proteomes" id="UP000187429"/>
    </source>
</evidence>
<name>A0A1R1Y2T3_9FUNG</name>
<gene>
    <name evidence="1" type="ORF">AYI69_g5968</name>
</gene>
<dbReference type="Proteomes" id="UP000187429">
    <property type="component" value="Unassembled WGS sequence"/>
</dbReference>
<dbReference type="AlphaFoldDB" id="A0A1R1Y2T3"/>